<feature type="region of interest" description="Disordered" evidence="1">
    <location>
        <begin position="1"/>
        <end position="20"/>
    </location>
</feature>
<evidence type="ECO:0000313" key="2">
    <source>
        <dbReference type="EMBL" id="CAG8485881.1"/>
    </source>
</evidence>
<evidence type="ECO:0000313" key="3">
    <source>
        <dbReference type="Proteomes" id="UP000789901"/>
    </source>
</evidence>
<keyword evidence="3" id="KW-1185">Reference proteome</keyword>
<organism evidence="2 3">
    <name type="scientific">Gigaspora margarita</name>
    <dbReference type="NCBI Taxonomy" id="4874"/>
    <lineage>
        <taxon>Eukaryota</taxon>
        <taxon>Fungi</taxon>
        <taxon>Fungi incertae sedis</taxon>
        <taxon>Mucoromycota</taxon>
        <taxon>Glomeromycotina</taxon>
        <taxon>Glomeromycetes</taxon>
        <taxon>Diversisporales</taxon>
        <taxon>Gigasporaceae</taxon>
        <taxon>Gigaspora</taxon>
    </lineage>
</organism>
<protein>
    <submittedName>
        <fullName evidence="2">39169_t:CDS:1</fullName>
    </submittedName>
</protein>
<comment type="caution">
    <text evidence="2">The sequence shown here is derived from an EMBL/GenBank/DDBJ whole genome shotgun (WGS) entry which is preliminary data.</text>
</comment>
<proteinExistence type="predicted"/>
<accession>A0ABM8VZG2</accession>
<dbReference type="Proteomes" id="UP000789901">
    <property type="component" value="Unassembled WGS sequence"/>
</dbReference>
<dbReference type="EMBL" id="CAJVQB010000385">
    <property type="protein sequence ID" value="CAG8485881.1"/>
    <property type="molecule type" value="Genomic_DNA"/>
</dbReference>
<sequence>MTPPRNRGKSSENPRCPECGEHYKDINRHVERIHNTTLSNLKQRKRSYQNVQYQEYQDNRTRQERRNYRLFSRSQLIKKIDGYLRILHSQKRNASKEDELIFDLEDVKNKLELLKQKDDADLNDADLDLNSDEN</sequence>
<reference evidence="2 3" key="1">
    <citation type="submission" date="2021-06" db="EMBL/GenBank/DDBJ databases">
        <authorList>
            <person name="Kallberg Y."/>
            <person name="Tangrot J."/>
            <person name="Rosling A."/>
        </authorList>
    </citation>
    <scope>NUCLEOTIDE SEQUENCE [LARGE SCALE GENOMIC DNA]</scope>
    <source>
        <strain evidence="2 3">120-4 pot B 10/14</strain>
    </source>
</reference>
<evidence type="ECO:0000256" key="1">
    <source>
        <dbReference type="SAM" id="MobiDB-lite"/>
    </source>
</evidence>
<name>A0ABM8VZG2_GIGMA</name>
<gene>
    <name evidence="2" type="ORF">GMARGA_LOCUS1474</name>
</gene>